<comment type="caution">
    <text evidence="2">The sequence shown here is derived from an EMBL/GenBank/DDBJ whole genome shotgun (WGS) entry which is preliminary data.</text>
</comment>
<name>A0A927B695_9BACT</name>
<organism evidence="2 3">
    <name type="scientific">Spirosoma validum</name>
    <dbReference type="NCBI Taxonomy" id="2771355"/>
    <lineage>
        <taxon>Bacteria</taxon>
        <taxon>Pseudomonadati</taxon>
        <taxon>Bacteroidota</taxon>
        <taxon>Cytophagia</taxon>
        <taxon>Cytophagales</taxon>
        <taxon>Cytophagaceae</taxon>
        <taxon>Spirosoma</taxon>
    </lineage>
</organism>
<protein>
    <submittedName>
        <fullName evidence="2">DUF4136 domain-containing protein</fullName>
    </submittedName>
</protein>
<dbReference type="EMBL" id="JACXAA010000010">
    <property type="protein sequence ID" value="MBD2756002.1"/>
    <property type="molecule type" value="Genomic_DNA"/>
</dbReference>
<proteinExistence type="predicted"/>
<evidence type="ECO:0000313" key="2">
    <source>
        <dbReference type="EMBL" id="MBD2756002.1"/>
    </source>
</evidence>
<sequence>MKTLWLFIGLIGASVGCSSYKVTTNRTDKTTDWASYRTFTFIDTNRIDPTPRDTYQASIEQVKRAVATELTNRGYQQIASNQIGTSADLLINIGGIVREKTQTRETTIYEAPRYIGQRRYHWQSQEVPVGTYQEGAVNIHIVDAQRNNLLWDAVVSSVLRKGNVTPDQIQEGVHQLFAKFPGSRS</sequence>
<dbReference type="AlphaFoldDB" id="A0A927B695"/>
<gene>
    <name evidence="2" type="ORF">IC230_24100</name>
</gene>
<dbReference type="InterPro" id="IPR025411">
    <property type="entry name" value="DUF4136"/>
</dbReference>
<reference evidence="2" key="1">
    <citation type="submission" date="2020-09" db="EMBL/GenBank/DDBJ databases">
        <authorList>
            <person name="Kim M.K."/>
        </authorList>
    </citation>
    <scope>NUCLEOTIDE SEQUENCE</scope>
    <source>
        <strain evidence="2">BT704</strain>
    </source>
</reference>
<dbReference type="RefSeq" id="WP_191041619.1">
    <property type="nucleotide sequence ID" value="NZ_JACXAA010000010.1"/>
</dbReference>
<feature type="domain" description="DUF4136" evidence="1">
    <location>
        <begin position="26"/>
        <end position="182"/>
    </location>
</feature>
<keyword evidence="3" id="KW-1185">Reference proteome</keyword>
<accession>A0A927B695</accession>
<dbReference type="Proteomes" id="UP000653797">
    <property type="component" value="Unassembled WGS sequence"/>
</dbReference>
<evidence type="ECO:0000259" key="1">
    <source>
        <dbReference type="Pfam" id="PF13590"/>
    </source>
</evidence>
<dbReference type="Gene3D" id="3.30.160.670">
    <property type="match status" value="1"/>
</dbReference>
<dbReference type="PROSITE" id="PS51257">
    <property type="entry name" value="PROKAR_LIPOPROTEIN"/>
    <property type="match status" value="1"/>
</dbReference>
<evidence type="ECO:0000313" key="3">
    <source>
        <dbReference type="Proteomes" id="UP000653797"/>
    </source>
</evidence>
<dbReference type="Pfam" id="PF13590">
    <property type="entry name" value="DUF4136"/>
    <property type="match status" value="1"/>
</dbReference>